<reference evidence="2 3" key="1">
    <citation type="submission" date="2024-03" db="EMBL/GenBank/DDBJ databases">
        <title>Novel species of the genus Variovorax.</title>
        <authorList>
            <person name="Liu Q."/>
            <person name="Xin Y.-H."/>
        </authorList>
    </citation>
    <scope>NUCLEOTIDE SEQUENCE [LARGE SCALE GENOMIC DNA]</scope>
    <source>
        <strain evidence="2 3">KACC 18501</strain>
    </source>
</reference>
<sequence length="382" mass="40626">MKKPAIAVVGAAETTRMGTVPDMSQIQLHADAALNAMADAGLKPSDIDGFATAGEDVVALSQYLGIEPQWMDATSVGGCSFMMHIRHASAAISAGLCNTVLITHGESGRSQLPAPYFPWPPSPMSQMGQLESPYGIVGAPSMFTIPVLRYMKTYGVTLEQLATVPVIQREWAAKNPRAWFKDPITVQDVLTAKMIAYPFTILMCCPRTDGGGAIILTSAERARDIAKKPVYVLGTGEGSGTGLISQMPDFNTSAAFRKSGALAFESAGITRKDVDHLMIYDAFAHLPLYGLEDLGFCKRGEAASFIQERRTAPGGELPVNTNGGGLSYQHSGMYGMYALQESIRQMRGNAAAQVEGAKISMAHGVGGMFSVSSTVVFTNEAP</sequence>
<dbReference type="RefSeq" id="WP_340365521.1">
    <property type="nucleotide sequence ID" value="NZ_JBBKZV010000014.1"/>
</dbReference>
<comment type="caution">
    <text evidence="2">The sequence shown here is derived from an EMBL/GenBank/DDBJ whole genome shotgun (WGS) entry which is preliminary data.</text>
</comment>
<dbReference type="Proteomes" id="UP001363010">
    <property type="component" value="Unassembled WGS sequence"/>
</dbReference>
<dbReference type="InterPro" id="IPR016039">
    <property type="entry name" value="Thiolase-like"/>
</dbReference>
<dbReference type="EMBL" id="JBBKZV010000014">
    <property type="protein sequence ID" value="MEJ8824496.1"/>
    <property type="molecule type" value="Genomic_DNA"/>
</dbReference>
<accession>A0ABU8W5G2</accession>
<feature type="domain" description="Thiolase C-terminal" evidence="1">
    <location>
        <begin position="236"/>
        <end position="378"/>
    </location>
</feature>
<dbReference type="SUPFAM" id="SSF53901">
    <property type="entry name" value="Thiolase-like"/>
    <property type="match status" value="2"/>
</dbReference>
<proteinExistence type="predicted"/>
<organism evidence="2 3">
    <name type="scientific">Variovorax humicola</name>
    <dbReference type="NCBI Taxonomy" id="1769758"/>
    <lineage>
        <taxon>Bacteria</taxon>
        <taxon>Pseudomonadati</taxon>
        <taxon>Pseudomonadota</taxon>
        <taxon>Betaproteobacteria</taxon>
        <taxon>Burkholderiales</taxon>
        <taxon>Comamonadaceae</taxon>
        <taxon>Variovorax</taxon>
    </lineage>
</organism>
<dbReference type="InterPro" id="IPR002155">
    <property type="entry name" value="Thiolase"/>
</dbReference>
<dbReference type="InterPro" id="IPR055140">
    <property type="entry name" value="Thiolase_C_2"/>
</dbReference>
<keyword evidence="3" id="KW-1185">Reference proteome</keyword>
<dbReference type="PANTHER" id="PTHR42870:SF1">
    <property type="entry name" value="NON-SPECIFIC LIPID-TRANSFER PROTEIN-LIKE 2"/>
    <property type="match status" value="1"/>
</dbReference>
<gene>
    <name evidence="2" type="ORF">WKW80_21060</name>
</gene>
<dbReference type="Gene3D" id="3.40.47.10">
    <property type="match status" value="1"/>
</dbReference>
<dbReference type="Pfam" id="PF22691">
    <property type="entry name" value="Thiolase_C_1"/>
    <property type="match status" value="1"/>
</dbReference>
<evidence type="ECO:0000259" key="1">
    <source>
        <dbReference type="Pfam" id="PF22691"/>
    </source>
</evidence>
<evidence type="ECO:0000313" key="3">
    <source>
        <dbReference type="Proteomes" id="UP001363010"/>
    </source>
</evidence>
<dbReference type="PIRSF" id="PIRSF000429">
    <property type="entry name" value="Ac-CoA_Ac_transf"/>
    <property type="match status" value="1"/>
</dbReference>
<name>A0ABU8W5G2_9BURK</name>
<evidence type="ECO:0000313" key="2">
    <source>
        <dbReference type="EMBL" id="MEJ8824496.1"/>
    </source>
</evidence>
<dbReference type="PANTHER" id="PTHR42870">
    <property type="entry name" value="ACETYL-COA C-ACETYLTRANSFERASE"/>
    <property type="match status" value="1"/>
</dbReference>
<dbReference type="CDD" id="cd00829">
    <property type="entry name" value="SCP-x_thiolase"/>
    <property type="match status" value="1"/>
</dbReference>
<protein>
    <submittedName>
        <fullName evidence="2">Thiolase</fullName>
    </submittedName>
</protein>